<feature type="region of interest" description="Disordered" evidence="2">
    <location>
        <begin position="754"/>
        <end position="774"/>
    </location>
</feature>
<protein>
    <submittedName>
        <fullName evidence="5">Engulfment and cell motility protein 1-like isoform X1</fullName>
    </submittedName>
</protein>
<dbReference type="GO" id="GO:0048870">
    <property type="term" value="P:cell motility"/>
    <property type="evidence" value="ECO:0007669"/>
    <property type="project" value="TreeGrafter"/>
</dbReference>
<proteinExistence type="predicted"/>
<dbReference type="Gene3D" id="2.30.29.30">
    <property type="entry name" value="Pleckstrin-homology domain (PH domain)/Phosphotyrosine-binding domain (PTB)"/>
    <property type="match status" value="1"/>
</dbReference>
<dbReference type="GeneID" id="111132787"/>
<dbReference type="PANTHER" id="PTHR12771">
    <property type="entry name" value="ENGULFMENT AND CELL MOTILITY"/>
    <property type="match status" value="1"/>
</dbReference>
<evidence type="ECO:0000256" key="1">
    <source>
        <dbReference type="ARBA" id="ARBA00024863"/>
    </source>
</evidence>
<dbReference type="Proteomes" id="UP000694844">
    <property type="component" value="Chromosome 5"/>
</dbReference>
<dbReference type="Pfam" id="PF16457">
    <property type="entry name" value="PH_12"/>
    <property type="match status" value="1"/>
</dbReference>
<evidence type="ECO:0000313" key="4">
    <source>
        <dbReference type="Proteomes" id="UP000694844"/>
    </source>
</evidence>
<dbReference type="KEGG" id="cvn:111132787"/>
<dbReference type="Pfam" id="PF11841">
    <property type="entry name" value="ELMO_ARM"/>
    <property type="match status" value="1"/>
</dbReference>
<dbReference type="SUPFAM" id="SSF50729">
    <property type="entry name" value="PH domain-like"/>
    <property type="match status" value="1"/>
</dbReference>
<gene>
    <name evidence="5" type="primary">LOC111132787</name>
</gene>
<dbReference type="PANTHER" id="PTHR12771:SF56">
    <property type="entry name" value="CED-12"/>
    <property type="match status" value="1"/>
</dbReference>
<feature type="compositionally biased region" description="Pro residues" evidence="2">
    <location>
        <begin position="755"/>
        <end position="764"/>
    </location>
</feature>
<dbReference type="InterPro" id="IPR024574">
    <property type="entry name" value="ELMO_ARM"/>
</dbReference>
<dbReference type="OrthoDB" id="28413at2759"/>
<dbReference type="Pfam" id="PF04727">
    <property type="entry name" value="ELMO_CED12"/>
    <property type="match status" value="1"/>
</dbReference>
<evidence type="ECO:0000313" key="5">
    <source>
        <dbReference type="RefSeq" id="XP_022336312.1"/>
    </source>
</evidence>
<dbReference type="InterPro" id="IPR001849">
    <property type="entry name" value="PH_domain"/>
</dbReference>
<dbReference type="GO" id="GO:0005886">
    <property type="term" value="C:plasma membrane"/>
    <property type="evidence" value="ECO:0007669"/>
    <property type="project" value="TreeGrafter"/>
</dbReference>
<evidence type="ECO:0000256" key="2">
    <source>
        <dbReference type="SAM" id="MobiDB-lite"/>
    </source>
</evidence>
<dbReference type="InterPro" id="IPR011993">
    <property type="entry name" value="PH-like_dom_sf"/>
</dbReference>
<dbReference type="InterPro" id="IPR006816">
    <property type="entry name" value="ELMO_dom"/>
</dbReference>
<comment type="function">
    <text evidence="1">Involved in cytoskeletal rearrangements required for phagocytosis of apoptotic cells and cell motility. Acts in association with DOCK1 and CRK. Was initially proposed to be required in complex with DOCK1 to activate Rac Rho small GTPases. May enhance the guanine nucleotide exchange factor (GEF) activity of DOCK1.</text>
</comment>
<accession>A0A8B8E6R5</accession>
<organism evidence="4 5">
    <name type="scientific">Crassostrea virginica</name>
    <name type="common">Eastern oyster</name>
    <dbReference type="NCBI Taxonomy" id="6565"/>
    <lineage>
        <taxon>Eukaryota</taxon>
        <taxon>Metazoa</taxon>
        <taxon>Spiralia</taxon>
        <taxon>Lophotrochozoa</taxon>
        <taxon>Mollusca</taxon>
        <taxon>Bivalvia</taxon>
        <taxon>Autobranchia</taxon>
        <taxon>Pteriomorphia</taxon>
        <taxon>Ostreida</taxon>
        <taxon>Ostreoidea</taxon>
        <taxon>Ostreidae</taxon>
        <taxon>Crassostrea</taxon>
    </lineage>
</organism>
<dbReference type="AlphaFoldDB" id="A0A8B8E6R5"/>
<dbReference type="PROSITE" id="PS51335">
    <property type="entry name" value="ELMO"/>
    <property type="match status" value="1"/>
</dbReference>
<dbReference type="GO" id="GO:0007015">
    <property type="term" value="P:actin filament organization"/>
    <property type="evidence" value="ECO:0007669"/>
    <property type="project" value="TreeGrafter"/>
</dbReference>
<reference evidence="5" key="1">
    <citation type="submission" date="2025-08" db="UniProtKB">
        <authorList>
            <consortium name="RefSeq"/>
        </authorList>
    </citation>
    <scope>IDENTIFICATION</scope>
    <source>
        <tissue evidence="5">Whole sample</tissue>
    </source>
</reference>
<dbReference type="Gene3D" id="6.10.250.810">
    <property type="match status" value="1"/>
</dbReference>
<name>A0A8B8E6R5_CRAVI</name>
<keyword evidence="4" id="KW-1185">Reference proteome</keyword>
<dbReference type="InterPro" id="IPR050868">
    <property type="entry name" value="ELMO_domain-containing"/>
</dbReference>
<evidence type="ECO:0000259" key="3">
    <source>
        <dbReference type="PROSITE" id="PS51335"/>
    </source>
</evidence>
<dbReference type="RefSeq" id="XP_022336312.1">
    <property type="nucleotide sequence ID" value="XM_022480604.1"/>
</dbReference>
<sequence length="774" mass="88855">MSESKVPGLNVRITSKNQLENIKKVAITKPGQQALFLELDQNRPLAGIIQDICEKWGIMQPEEYAIQFSDQNKQQIYITERSRLDISNGDVLVLTPSPSKTAKEIYSTLKEGRPEDKMGAMEKMCALSPDITFAMEFITNEGLDLIKQFVRDTRFHGDPMAYLLRSFVALMEHSVVSWDTIEPEFTKKVTDYISSPKHGNKIIQPSLEILESVILYSTHLFKHKEVEQQVTPEKILPHLNTPELQKNALALLNALFLKANPEKKKKINLTVQSKTFRNALVTVSLEVWNRQWNAANNANQSVLNASRSIGSEMGHQLYCLQTLMLNMYETRMNTPADPDDATVQKQIDSLTKICFDVDSDSNQAGNRRSTLYRKLGFQDQANPANDFSLNTPPGLLALDNICYFSNKYQESCVKVVLENCTRADEHDCPFIKASIMLTKTLCEILRIGDPPQEEETAYYPMFFSHDKPFEEFFCICIQLLNKTWREMRASMEDFPKVLGVAKEQISRALQVQPPTFDAFRVKLNQLTYAEILRLWEKERKSKEEDQAQAAPIIELRKMITPEMTELIRQQRLNYLIEGSKFPKYTTRGRMKEKYWQWKLTPNLKAFHYGDCGENDQLTLEQLNNKLPVSDIKAFVTGRDCPHIKDKKEKNRTATTGTLPKTKFKTDAHHLFWKASDHAFSMTTLSFAIQLVNSESNDMFCFVAKDDVEFDMWSDGLNVLLGNEMSSSQKEKDLKMLLDMEIRIRLLDAEGIAIPNEPPPIPPEPENYDFNYPEL</sequence>
<feature type="domain" description="ELMO" evidence="3">
    <location>
        <begin position="342"/>
        <end position="509"/>
    </location>
</feature>